<feature type="transmembrane region" description="Helical" evidence="1">
    <location>
        <begin position="230"/>
        <end position="249"/>
    </location>
</feature>
<feature type="transmembrane region" description="Helical" evidence="1">
    <location>
        <begin position="79"/>
        <end position="100"/>
    </location>
</feature>
<feature type="transmembrane region" description="Helical" evidence="1">
    <location>
        <begin position="423"/>
        <end position="452"/>
    </location>
</feature>
<feature type="transmembrane region" description="Helical" evidence="1">
    <location>
        <begin position="44"/>
        <end position="67"/>
    </location>
</feature>
<feature type="transmembrane region" description="Helical" evidence="1">
    <location>
        <begin position="379"/>
        <end position="402"/>
    </location>
</feature>
<keyword evidence="1" id="KW-0472">Membrane</keyword>
<organism evidence="3">
    <name type="scientific">freshwater metagenome</name>
    <dbReference type="NCBI Taxonomy" id="449393"/>
    <lineage>
        <taxon>unclassified sequences</taxon>
        <taxon>metagenomes</taxon>
        <taxon>ecological metagenomes</taxon>
    </lineage>
</organism>
<feature type="transmembrane region" description="Helical" evidence="1">
    <location>
        <begin position="188"/>
        <end position="210"/>
    </location>
</feature>
<evidence type="ECO:0000313" key="3">
    <source>
        <dbReference type="EMBL" id="KGA21219.1"/>
    </source>
</evidence>
<dbReference type="EMBL" id="JNSL01000011">
    <property type="protein sequence ID" value="KGA21219.1"/>
    <property type="molecule type" value="Genomic_DNA"/>
</dbReference>
<feature type="transmembrane region" description="Helical" evidence="1">
    <location>
        <begin position="344"/>
        <end position="367"/>
    </location>
</feature>
<dbReference type="InterPro" id="IPR043728">
    <property type="entry name" value="DUF5671"/>
</dbReference>
<keyword evidence="1" id="KW-1133">Transmembrane helix</keyword>
<comment type="caution">
    <text evidence="3">The sequence shown here is derived from an EMBL/GenBank/DDBJ whole genome shotgun (WGS) entry which is preliminary data.</text>
</comment>
<accession>A0A094QFZ2</accession>
<feature type="transmembrane region" description="Helical" evidence="1">
    <location>
        <begin position="464"/>
        <end position="482"/>
    </location>
</feature>
<protein>
    <recommendedName>
        <fullName evidence="2">DUF5671 domain-containing protein</fullName>
    </recommendedName>
</protein>
<feature type="transmembrane region" description="Helical" evidence="1">
    <location>
        <begin position="305"/>
        <end position="324"/>
    </location>
</feature>
<name>A0A094QFZ2_9ZZZZ</name>
<evidence type="ECO:0000259" key="2">
    <source>
        <dbReference type="Pfam" id="PF18920"/>
    </source>
</evidence>
<proteinExistence type="predicted"/>
<dbReference type="Pfam" id="PF18920">
    <property type="entry name" value="DUF5671"/>
    <property type="match status" value="2"/>
</dbReference>
<sequence>MSVILSLIPLLLIVAIAILVVRKISNRGLSTNSTAQPVRLFFQYALALGLFINFTVGLSGLLGRLLGASTDVVTDQSSLASYLAFVVVSGPLLAWLILWLKKSIASNPLDASGFIPTFFATIAAVISLLVFMSSAIAVSHNLIDGASALGYTSARAIVWGIALIAVLRASNAVIPENDFRIQYFVDSFITAIVAIVGLINVLANLISAIISQPIFLGAQSPALISTGDNSLDGFGTLVVAGALWFYYWIKNANTKTNDKTWLTYVLVAGVGGGLVVAITSLTVTMYQVLVWLIGNPASQVMSEHFDGLAASAASAIVGLLAWWYHKSLLPRNSQRSQTQRIYEYVVAAISLTASTVGISIIIVAIFEAFTSSIIVGDDAINTLLGAATVILVSGPVWVRFWTRIQGFAKTSEQEELTSPVRRIYLFLLFGVGGIVAIVSLITVAFQIINGILSSTLGNSTLNEMRFALGILISTGIVAAYHWEIYRHEKDVEVSFGSLTKSVLLVGPTNPEFVRALKAATNAKISFLERKDSGDLDWPTDRVIDLITDSKDRDLLILLESTGVKVVPVTH</sequence>
<feature type="transmembrane region" description="Helical" evidence="1">
    <location>
        <begin position="112"/>
        <end position="136"/>
    </location>
</feature>
<keyword evidence="1" id="KW-0812">Transmembrane</keyword>
<dbReference type="AlphaFoldDB" id="A0A094QFZ2"/>
<reference evidence="3" key="1">
    <citation type="submission" date="2014-06" db="EMBL/GenBank/DDBJ databases">
        <title>Key roles for freshwater Actinobacteria revealed by deep metagenomic sequencing.</title>
        <authorList>
            <person name="Ghai R."/>
            <person name="Mizuno C.M."/>
            <person name="Picazo A."/>
            <person name="Camacho A."/>
            <person name="Rodriguez-Valera F."/>
        </authorList>
    </citation>
    <scope>NUCLEOTIDE SEQUENCE</scope>
</reference>
<feature type="domain" description="DUF5671" evidence="2">
    <location>
        <begin position="340"/>
        <end position="475"/>
    </location>
</feature>
<gene>
    <name evidence="3" type="ORF">GM51_3180</name>
</gene>
<feature type="transmembrane region" description="Helical" evidence="1">
    <location>
        <begin position="148"/>
        <end position="167"/>
    </location>
</feature>
<feature type="transmembrane region" description="Helical" evidence="1">
    <location>
        <begin position="261"/>
        <end position="293"/>
    </location>
</feature>
<evidence type="ECO:0000256" key="1">
    <source>
        <dbReference type="SAM" id="Phobius"/>
    </source>
</evidence>
<feature type="transmembrane region" description="Helical" evidence="1">
    <location>
        <begin position="6"/>
        <end position="24"/>
    </location>
</feature>
<feature type="domain" description="DUF5671" evidence="2">
    <location>
        <begin position="41"/>
        <end position="166"/>
    </location>
</feature>